<reference evidence="9 10" key="1">
    <citation type="submission" date="2019-08" db="EMBL/GenBank/DDBJ databases">
        <title>In-depth cultivation of the pig gut microbiome towards novel bacterial diversity and tailored functional studies.</title>
        <authorList>
            <person name="Wylensek D."/>
            <person name="Hitch T.C.A."/>
            <person name="Clavel T."/>
        </authorList>
    </citation>
    <scope>NUCLEOTIDE SEQUENCE [LARGE SCALE GENOMIC DNA]</scope>
    <source>
        <strain evidence="9 10">SM-530-WT-4B</strain>
    </source>
</reference>
<dbReference type="Pfam" id="PF12911">
    <property type="entry name" value="OppC_N"/>
    <property type="match status" value="1"/>
</dbReference>
<evidence type="ECO:0000259" key="8">
    <source>
        <dbReference type="PROSITE" id="PS50928"/>
    </source>
</evidence>
<accession>A0A6L5YB61</accession>
<organism evidence="9 10">
    <name type="scientific">Pyramidobacter porci</name>
    <dbReference type="NCBI Taxonomy" id="2605789"/>
    <lineage>
        <taxon>Bacteria</taxon>
        <taxon>Thermotogati</taxon>
        <taxon>Synergistota</taxon>
        <taxon>Synergistia</taxon>
        <taxon>Synergistales</taxon>
        <taxon>Dethiosulfovibrionaceae</taxon>
        <taxon>Pyramidobacter</taxon>
    </lineage>
</organism>
<dbReference type="GO" id="GO:0005886">
    <property type="term" value="C:plasma membrane"/>
    <property type="evidence" value="ECO:0007669"/>
    <property type="project" value="UniProtKB-SubCell"/>
</dbReference>
<feature type="domain" description="ABC transmembrane type-1" evidence="8">
    <location>
        <begin position="104"/>
        <end position="293"/>
    </location>
</feature>
<comment type="caution">
    <text evidence="9">The sequence shown here is derived from an EMBL/GenBank/DDBJ whole genome shotgun (WGS) entry which is preliminary data.</text>
</comment>
<dbReference type="Pfam" id="PF00528">
    <property type="entry name" value="BPD_transp_1"/>
    <property type="match status" value="1"/>
</dbReference>
<evidence type="ECO:0000313" key="10">
    <source>
        <dbReference type="Proteomes" id="UP000473699"/>
    </source>
</evidence>
<evidence type="ECO:0000256" key="2">
    <source>
        <dbReference type="ARBA" id="ARBA00022448"/>
    </source>
</evidence>
<protein>
    <submittedName>
        <fullName evidence="9">ABC transporter permease</fullName>
    </submittedName>
</protein>
<feature type="transmembrane region" description="Helical" evidence="7">
    <location>
        <begin position="106"/>
        <end position="132"/>
    </location>
</feature>
<dbReference type="InterPro" id="IPR000515">
    <property type="entry name" value="MetI-like"/>
</dbReference>
<keyword evidence="5 7" id="KW-1133">Transmembrane helix</keyword>
<keyword evidence="10" id="KW-1185">Reference proteome</keyword>
<name>A0A6L5YB61_9BACT</name>
<dbReference type="EMBL" id="VUNH01000004">
    <property type="protein sequence ID" value="MST55433.1"/>
    <property type="molecule type" value="Genomic_DNA"/>
</dbReference>
<proteinExistence type="inferred from homology"/>
<dbReference type="InterPro" id="IPR025966">
    <property type="entry name" value="OppC_N"/>
</dbReference>
<keyword evidence="3" id="KW-1003">Cell membrane</keyword>
<dbReference type="PANTHER" id="PTHR43386">
    <property type="entry name" value="OLIGOPEPTIDE TRANSPORT SYSTEM PERMEASE PROTEIN APPC"/>
    <property type="match status" value="1"/>
</dbReference>
<dbReference type="CDD" id="cd06261">
    <property type="entry name" value="TM_PBP2"/>
    <property type="match status" value="1"/>
</dbReference>
<evidence type="ECO:0000256" key="5">
    <source>
        <dbReference type="ARBA" id="ARBA00022989"/>
    </source>
</evidence>
<dbReference type="PANTHER" id="PTHR43386:SF1">
    <property type="entry name" value="D,D-DIPEPTIDE TRANSPORT SYSTEM PERMEASE PROTEIN DDPC-RELATED"/>
    <property type="match status" value="1"/>
</dbReference>
<keyword evidence="4 7" id="KW-0812">Transmembrane</keyword>
<feature type="transmembrane region" description="Helical" evidence="7">
    <location>
        <begin position="167"/>
        <end position="186"/>
    </location>
</feature>
<evidence type="ECO:0000256" key="6">
    <source>
        <dbReference type="ARBA" id="ARBA00023136"/>
    </source>
</evidence>
<dbReference type="SUPFAM" id="SSF161098">
    <property type="entry name" value="MetI-like"/>
    <property type="match status" value="1"/>
</dbReference>
<dbReference type="AlphaFoldDB" id="A0A6L5YB61"/>
<dbReference type="InterPro" id="IPR050366">
    <property type="entry name" value="BP-dependent_transpt_permease"/>
</dbReference>
<dbReference type="Proteomes" id="UP000473699">
    <property type="component" value="Unassembled WGS sequence"/>
</dbReference>
<evidence type="ECO:0000256" key="4">
    <source>
        <dbReference type="ARBA" id="ARBA00022692"/>
    </source>
</evidence>
<dbReference type="InterPro" id="IPR035906">
    <property type="entry name" value="MetI-like_sf"/>
</dbReference>
<dbReference type="RefSeq" id="WP_154528527.1">
    <property type="nucleotide sequence ID" value="NZ_VUNH01000004.1"/>
</dbReference>
<comment type="subcellular location">
    <subcellularLocation>
        <location evidence="1 7">Cell membrane</location>
        <topology evidence="1 7">Multi-pass membrane protein</topology>
    </subcellularLocation>
</comment>
<feature type="transmembrane region" description="Helical" evidence="7">
    <location>
        <begin position="273"/>
        <end position="293"/>
    </location>
</feature>
<gene>
    <name evidence="9" type="ORF">FYJ74_05215</name>
</gene>
<dbReference type="PROSITE" id="PS50928">
    <property type="entry name" value="ABC_TM1"/>
    <property type="match status" value="1"/>
</dbReference>
<evidence type="ECO:0000256" key="7">
    <source>
        <dbReference type="RuleBase" id="RU363032"/>
    </source>
</evidence>
<evidence type="ECO:0000256" key="1">
    <source>
        <dbReference type="ARBA" id="ARBA00004651"/>
    </source>
</evidence>
<comment type="similarity">
    <text evidence="7">Belongs to the binding-protein-dependent transport system permease family.</text>
</comment>
<keyword evidence="2 7" id="KW-0813">Transport</keyword>
<feature type="transmembrane region" description="Helical" evidence="7">
    <location>
        <begin position="41"/>
        <end position="63"/>
    </location>
</feature>
<feature type="transmembrane region" description="Helical" evidence="7">
    <location>
        <begin position="139"/>
        <end position="161"/>
    </location>
</feature>
<dbReference type="GO" id="GO:0055085">
    <property type="term" value="P:transmembrane transport"/>
    <property type="evidence" value="ECO:0007669"/>
    <property type="project" value="InterPro"/>
</dbReference>
<evidence type="ECO:0000313" key="9">
    <source>
        <dbReference type="EMBL" id="MST55433.1"/>
    </source>
</evidence>
<evidence type="ECO:0000256" key="3">
    <source>
        <dbReference type="ARBA" id="ARBA00022475"/>
    </source>
</evidence>
<dbReference type="Gene3D" id="1.10.3720.10">
    <property type="entry name" value="MetI-like"/>
    <property type="match status" value="1"/>
</dbReference>
<keyword evidence="6 7" id="KW-0472">Membrane</keyword>
<sequence>MSEVSRSILDENVLGDDFDFSTLPRSSQLRENFLRLCQNKAAVAGLLFLIALTLVAVLADVLFDYQKMCVDLHISQRLQWPSAEHWFGTDEFGRDLLARVVHGSRVSLSIGVIAVAFGLMVGGMLGAVAGFFGGAVDNVIMRFCDVFLAVPMMLMAIVIVAALGASITNLVIALAISSVPIFARIVRSAVLSVRDMEYVEAARAVGVKTGRVLWRYILPNCMGPIIVQTTLRIAATISNTAALSFLGLGVKAPQPEWGALLSSGREFIRDSSYLACIPGICIMLTILALNLLGDGLRDALDPRLK</sequence>